<feature type="signal peptide" evidence="1">
    <location>
        <begin position="1"/>
        <end position="21"/>
    </location>
</feature>
<evidence type="ECO:0000256" key="1">
    <source>
        <dbReference type="SAM" id="SignalP"/>
    </source>
</evidence>
<proteinExistence type="predicted"/>
<feature type="chain" id="PRO_5038735160" evidence="1">
    <location>
        <begin position="22"/>
        <end position="86"/>
    </location>
</feature>
<organism evidence="2 3">
    <name type="scientific">Dreissena polymorpha</name>
    <name type="common">Zebra mussel</name>
    <name type="synonym">Mytilus polymorpha</name>
    <dbReference type="NCBI Taxonomy" id="45954"/>
    <lineage>
        <taxon>Eukaryota</taxon>
        <taxon>Metazoa</taxon>
        <taxon>Spiralia</taxon>
        <taxon>Lophotrochozoa</taxon>
        <taxon>Mollusca</taxon>
        <taxon>Bivalvia</taxon>
        <taxon>Autobranchia</taxon>
        <taxon>Heteroconchia</taxon>
        <taxon>Euheterodonta</taxon>
        <taxon>Imparidentia</taxon>
        <taxon>Neoheterodontei</taxon>
        <taxon>Myida</taxon>
        <taxon>Dreissenoidea</taxon>
        <taxon>Dreissenidae</taxon>
        <taxon>Dreissena</taxon>
    </lineage>
</organism>
<dbReference type="AlphaFoldDB" id="A0A9D4G815"/>
<evidence type="ECO:0000313" key="3">
    <source>
        <dbReference type="Proteomes" id="UP000828390"/>
    </source>
</evidence>
<dbReference type="Proteomes" id="UP000828390">
    <property type="component" value="Unassembled WGS sequence"/>
</dbReference>
<keyword evidence="1" id="KW-0732">Signal</keyword>
<gene>
    <name evidence="2" type="ORF">DPMN_140669</name>
</gene>
<keyword evidence="3" id="KW-1185">Reference proteome</keyword>
<name>A0A9D4G815_DREPO</name>
<sequence>MLHLRSVIVCAMALAFVVVFCQDCPEPNQISDCVKDCPPDSKELAVCITYWCCKDLLNCKCVDIKDLVDCKNRPTPCKKCCIKPPF</sequence>
<evidence type="ECO:0000313" key="2">
    <source>
        <dbReference type="EMBL" id="KAH3812245.1"/>
    </source>
</evidence>
<protein>
    <submittedName>
        <fullName evidence="2">Uncharacterized protein</fullName>
    </submittedName>
</protein>
<accession>A0A9D4G815</accession>
<reference evidence="2" key="2">
    <citation type="submission" date="2020-11" db="EMBL/GenBank/DDBJ databases">
        <authorList>
            <person name="McCartney M.A."/>
            <person name="Auch B."/>
            <person name="Kono T."/>
            <person name="Mallez S."/>
            <person name="Becker A."/>
            <person name="Gohl D.M."/>
            <person name="Silverstein K.A.T."/>
            <person name="Koren S."/>
            <person name="Bechman K.B."/>
            <person name="Herman A."/>
            <person name="Abrahante J.E."/>
            <person name="Garbe J."/>
        </authorList>
    </citation>
    <scope>NUCLEOTIDE SEQUENCE</scope>
    <source>
        <strain evidence="2">Duluth1</strain>
        <tissue evidence="2">Whole animal</tissue>
    </source>
</reference>
<dbReference type="EMBL" id="JAIWYP010000006">
    <property type="protein sequence ID" value="KAH3812245.1"/>
    <property type="molecule type" value="Genomic_DNA"/>
</dbReference>
<reference evidence="2" key="1">
    <citation type="journal article" date="2019" name="bioRxiv">
        <title>The Genome of the Zebra Mussel, Dreissena polymorpha: A Resource for Invasive Species Research.</title>
        <authorList>
            <person name="McCartney M.A."/>
            <person name="Auch B."/>
            <person name="Kono T."/>
            <person name="Mallez S."/>
            <person name="Zhang Y."/>
            <person name="Obille A."/>
            <person name="Becker A."/>
            <person name="Abrahante J.E."/>
            <person name="Garbe J."/>
            <person name="Badalamenti J.P."/>
            <person name="Herman A."/>
            <person name="Mangelson H."/>
            <person name="Liachko I."/>
            <person name="Sullivan S."/>
            <person name="Sone E.D."/>
            <person name="Koren S."/>
            <person name="Silverstein K.A.T."/>
            <person name="Beckman K.B."/>
            <person name="Gohl D.M."/>
        </authorList>
    </citation>
    <scope>NUCLEOTIDE SEQUENCE</scope>
    <source>
        <strain evidence="2">Duluth1</strain>
        <tissue evidence="2">Whole animal</tissue>
    </source>
</reference>
<comment type="caution">
    <text evidence="2">The sequence shown here is derived from an EMBL/GenBank/DDBJ whole genome shotgun (WGS) entry which is preliminary data.</text>
</comment>